<dbReference type="InterPro" id="IPR036388">
    <property type="entry name" value="WH-like_DNA-bd_sf"/>
</dbReference>
<dbReference type="Gene3D" id="1.10.10.10">
    <property type="entry name" value="Winged helix-like DNA-binding domain superfamily/Winged helix DNA-binding domain"/>
    <property type="match status" value="1"/>
</dbReference>
<dbReference type="EMBL" id="FOCT01000026">
    <property type="protein sequence ID" value="SEO48443.1"/>
    <property type="molecule type" value="Genomic_DNA"/>
</dbReference>
<evidence type="ECO:0000313" key="1">
    <source>
        <dbReference type="EMBL" id="SEO48443.1"/>
    </source>
</evidence>
<gene>
    <name evidence="1" type="ORF">SAMN05216404_1266</name>
</gene>
<reference evidence="1 2" key="1">
    <citation type="submission" date="2016-10" db="EMBL/GenBank/DDBJ databases">
        <authorList>
            <person name="de Groot N.N."/>
        </authorList>
    </citation>
    <scope>NUCLEOTIDE SEQUENCE [LARGE SCALE GENOMIC DNA]</scope>
    <source>
        <strain evidence="1 2">Nl18</strain>
    </source>
</reference>
<sequence>MKKQDQAELFKAETAWFHVFKDMIDNGDMAKLDGSTIKVYLVIKSYTNFVTGMAFPGIDLIAEKAGLSAGQVKRCLKSLEESGYITKEKFGRNNVYTLREKVVINDTQGRPQAVATWDYIPNNVKTAMAELKHAVVTGEMLGGKIIHIENLVLNVATGDHATQVNINSADFDKLSPELQEKLLSLRKSINKPKAKLSTEK</sequence>
<dbReference type="GO" id="GO:0006355">
    <property type="term" value="P:regulation of DNA-templated transcription"/>
    <property type="evidence" value="ECO:0007669"/>
    <property type="project" value="UniProtKB-ARBA"/>
</dbReference>
<organism evidence="1 2">
    <name type="scientific">Nitrosospira multiformis</name>
    <dbReference type="NCBI Taxonomy" id="1231"/>
    <lineage>
        <taxon>Bacteria</taxon>
        <taxon>Pseudomonadati</taxon>
        <taxon>Pseudomonadota</taxon>
        <taxon>Betaproteobacteria</taxon>
        <taxon>Nitrosomonadales</taxon>
        <taxon>Nitrosomonadaceae</taxon>
        <taxon>Nitrosospira</taxon>
    </lineage>
</organism>
<accession>A0A1H8Q3U2</accession>
<dbReference type="SUPFAM" id="SSF46785">
    <property type="entry name" value="Winged helix' DNA-binding domain"/>
    <property type="match status" value="1"/>
</dbReference>
<dbReference type="Proteomes" id="UP000183898">
    <property type="component" value="Unassembled WGS sequence"/>
</dbReference>
<evidence type="ECO:0000313" key="2">
    <source>
        <dbReference type="Proteomes" id="UP000183898"/>
    </source>
</evidence>
<dbReference type="CDD" id="cd00090">
    <property type="entry name" value="HTH_ARSR"/>
    <property type="match status" value="1"/>
</dbReference>
<dbReference type="InterPro" id="IPR036390">
    <property type="entry name" value="WH_DNA-bd_sf"/>
</dbReference>
<dbReference type="InterPro" id="IPR011991">
    <property type="entry name" value="ArsR-like_HTH"/>
</dbReference>
<dbReference type="Pfam" id="PF13730">
    <property type="entry name" value="HTH_36"/>
    <property type="match status" value="1"/>
</dbReference>
<dbReference type="RefSeq" id="WP_074749207.1">
    <property type="nucleotide sequence ID" value="NZ_FOCT01000026.1"/>
</dbReference>
<name>A0A1H8Q3U2_9PROT</name>
<proteinExistence type="predicted"/>
<protein>
    <submittedName>
        <fullName evidence="1">Helix-turn-helix domain-containing protein</fullName>
    </submittedName>
</protein>
<dbReference type="AlphaFoldDB" id="A0A1H8Q3U2"/>